<evidence type="ECO:0000259" key="4">
    <source>
        <dbReference type="PROSITE" id="PS50932"/>
    </source>
</evidence>
<dbReference type="Gene3D" id="3.40.50.2300">
    <property type="match status" value="2"/>
</dbReference>
<keyword evidence="1" id="KW-0805">Transcription regulation</keyword>
<evidence type="ECO:0000256" key="2">
    <source>
        <dbReference type="ARBA" id="ARBA00023125"/>
    </source>
</evidence>
<dbReference type="RefSeq" id="WP_035030341.1">
    <property type="nucleotide sequence ID" value="NZ_KK073899.1"/>
</dbReference>
<dbReference type="InterPro" id="IPR028082">
    <property type="entry name" value="Peripla_BP_I"/>
</dbReference>
<dbReference type="AlphaFoldDB" id="A0A011UAZ0"/>
<dbReference type="InterPro" id="IPR046335">
    <property type="entry name" value="LacI/GalR-like_sensor"/>
</dbReference>
<proteinExistence type="predicted"/>
<dbReference type="Gene3D" id="1.10.260.40">
    <property type="entry name" value="lambda repressor-like DNA-binding domains"/>
    <property type="match status" value="1"/>
</dbReference>
<feature type="domain" description="HTH lacI-type" evidence="4">
    <location>
        <begin position="6"/>
        <end position="60"/>
    </location>
</feature>
<dbReference type="Pfam" id="PF00356">
    <property type="entry name" value="LacI"/>
    <property type="match status" value="1"/>
</dbReference>
<sequence>MTDKPVTIKDVAREAGVSAMTVSNVLNGRGRVAESTAQNVREVVERLGYRPSVAARRLRLSQQWTIGMLIVVEDPDFLSDPFITAQVTGLTNYLTAHAYSLILRGIKPSDFRTSGLFQDIEADGMVAILSGDEVQRKWFVSELATLRVPFVLLQEHKRPAHDDCTIIRQDDFDGGRQIARHLIAGGVRTCWMLMPQTEWPAMRARMEGVASVLNEAGLPPLEVIRCADESFDVNYAETLAALRSRKAPDAILGGNDQMAVGAMKACLAFGLKVPDDIQITGFNAFDFWRYVDPVLTTVRSAAHALGERAAAELIARLQAGTFSSHEIILPVRLEPGASTRS</sequence>
<dbReference type="SUPFAM" id="SSF47413">
    <property type="entry name" value="lambda repressor-like DNA-binding domains"/>
    <property type="match status" value="1"/>
</dbReference>
<dbReference type="PANTHER" id="PTHR30146:SF153">
    <property type="entry name" value="LACTOSE OPERON REPRESSOR"/>
    <property type="match status" value="1"/>
</dbReference>
<name>A0A011UAZ0_9HYPH</name>
<evidence type="ECO:0000313" key="6">
    <source>
        <dbReference type="Proteomes" id="UP000019849"/>
    </source>
</evidence>
<evidence type="ECO:0000256" key="1">
    <source>
        <dbReference type="ARBA" id="ARBA00023015"/>
    </source>
</evidence>
<evidence type="ECO:0000313" key="5">
    <source>
        <dbReference type="EMBL" id="EXL03068.1"/>
    </source>
</evidence>
<dbReference type="InterPro" id="IPR010982">
    <property type="entry name" value="Lambda_DNA-bd_dom_sf"/>
</dbReference>
<dbReference type="PROSITE" id="PS50932">
    <property type="entry name" value="HTH_LACI_2"/>
    <property type="match status" value="1"/>
</dbReference>
<dbReference type="CDD" id="cd01392">
    <property type="entry name" value="HTH_LacI"/>
    <property type="match status" value="1"/>
</dbReference>
<reference evidence="5 6" key="1">
    <citation type="submission" date="2014-02" db="EMBL/GenBank/DDBJ databases">
        <title>Aquamicrobium defluvii Genome sequencing.</title>
        <authorList>
            <person name="Wang X."/>
        </authorList>
    </citation>
    <scope>NUCLEOTIDE SEQUENCE [LARGE SCALE GENOMIC DNA]</scope>
    <source>
        <strain evidence="5 6">W13Z1</strain>
    </source>
</reference>
<dbReference type="STRING" id="69279.BG36_13420"/>
<dbReference type="CDD" id="cd06267">
    <property type="entry name" value="PBP1_LacI_sugar_binding-like"/>
    <property type="match status" value="1"/>
</dbReference>
<protein>
    <recommendedName>
        <fullName evidence="4">HTH lacI-type domain-containing protein</fullName>
    </recommendedName>
</protein>
<dbReference type="Proteomes" id="UP000019849">
    <property type="component" value="Unassembled WGS sequence"/>
</dbReference>
<dbReference type="EMBL" id="JENY01000027">
    <property type="protein sequence ID" value="EXL03068.1"/>
    <property type="molecule type" value="Genomic_DNA"/>
</dbReference>
<dbReference type="PATRIC" id="fig|69279.3.peg.3776"/>
<dbReference type="eggNOG" id="COG1609">
    <property type="taxonomic scope" value="Bacteria"/>
</dbReference>
<dbReference type="PRINTS" id="PR00036">
    <property type="entry name" value="HTHLACI"/>
</dbReference>
<dbReference type="GO" id="GO:0000976">
    <property type="term" value="F:transcription cis-regulatory region binding"/>
    <property type="evidence" value="ECO:0007669"/>
    <property type="project" value="TreeGrafter"/>
</dbReference>
<dbReference type="SUPFAM" id="SSF53822">
    <property type="entry name" value="Periplasmic binding protein-like I"/>
    <property type="match status" value="1"/>
</dbReference>
<gene>
    <name evidence="5" type="ORF">BG36_13420</name>
</gene>
<dbReference type="GO" id="GO:0003700">
    <property type="term" value="F:DNA-binding transcription factor activity"/>
    <property type="evidence" value="ECO:0007669"/>
    <property type="project" value="TreeGrafter"/>
</dbReference>
<dbReference type="Pfam" id="PF13377">
    <property type="entry name" value="Peripla_BP_3"/>
    <property type="match status" value="1"/>
</dbReference>
<keyword evidence="3" id="KW-0804">Transcription</keyword>
<dbReference type="PANTHER" id="PTHR30146">
    <property type="entry name" value="LACI-RELATED TRANSCRIPTIONAL REPRESSOR"/>
    <property type="match status" value="1"/>
</dbReference>
<dbReference type="InterPro" id="IPR000843">
    <property type="entry name" value="HTH_LacI"/>
</dbReference>
<dbReference type="PROSITE" id="PS00356">
    <property type="entry name" value="HTH_LACI_1"/>
    <property type="match status" value="1"/>
</dbReference>
<dbReference type="HOGENOM" id="CLU_037628_6_2_5"/>
<organism evidence="5 6">
    <name type="scientific">Aquamicrobium defluvii</name>
    <dbReference type="NCBI Taxonomy" id="69279"/>
    <lineage>
        <taxon>Bacteria</taxon>
        <taxon>Pseudomonadati</taxon>
        <taxon>Pseudomonadota</taxon>
        <taxon>Alphaproteobacteria</taxon>
        <taxon>Hyphomicrobiales</taxon>
        <taxon>Phyllobacteriaceae</taxon>
        <taxon>Aquamicrobium</taxon>
    </lineage>
</organism>
<accession>A0A011UAZ0</accession>
<comment type="caution">
    <text evidence="5">The sequence shown here is derived from an EMBL/GenBank/DDBJ whole genome shotgun (WGS) entry which is preliminary data.</text>
</comment>
<dbReference type="SMART" id="SM00354">
    <property type="entry name" value="HTH_LACI"/>
    <property type="match status" value="1"/>
</dbReference>
<evidence type="ECO:0000256" key="3">
    <source>
        <dbReference type="ARBA" id="ARBA00023163"/>
    </source>
</evidence>
<keyword evidence="2" id="KW-0238">DNA-binding</keyword>